<dbReference type="InterPro" id="IPR000719">
    <property type="entry name" value="Prot_kinase_dom"/>
</dbReference>
<dbReference type="GO" id="GO:0080090">
    <property type="term" value="P:regulation of primary metabolic process"/>
    <property type="evidence" value="ECO:0007669"/>
    <property type="project" value="UniProtKB-ARBA"/>
</dbReference>
<evidence type="ECO:0000256" key="6">
    <source>
        <dbReference type="ARBA" id="ARBA00022840"/>
    </source>
</evidence>
<dbReference type="EMBL" id="FUEZ01000004">
    <property type="protein sequence ID" value="SPM43609.1"/>
    <property type="molecule type" value="Genomic_DNA"/>
</dbReference>
<feature type="region of interest" description="Disordered" evidence="7">
    <location>
        <begin position="490"/>
        <end position="531"/>
    </location>
</feature>
<dbReference type="AlphaFoldDB" id="A0A2U3PIQ8"/>
<proteinExistence type="predicted"/>
<feature type="transmembrane region" description="Helical" evidence="8">
    <location>
        <begin position="459"/>
        <end position="477"/>
    </location>
</feature>
<dbReference type="GO" id="GO:0004674">
    <property type="term" value="F:protein serine/threonine kinase activity"/>
    <property type="evidence" value="ECO:0007669"/>
    <property type="project" value="UniProtKB-KW"/>
</dbReference>
<evidence type="ECO:0000256" key="8">
    <source>
        <dbReference type="SAM" id="Phobius"/>
    </source>
</evidence>
<evidence type="ECO:0000259" key="9">
    <source>
        <dbReference type="PROSITE" id="PS50011"/>
    </source>
</evidence>
<evidence type="ECO:0000256" key="1">
    <source>
        <dbReference type="ARBA" id="ARBA00012513"/>
    </source>
</evidence>
<keyword evidence="8" id="KW-0812">Transmembrane</keyword>
<feature type="region of interest" description="Disordered" evidence="7">
    <location>
        <begin position="256"/>
        <end position="300"/>
    </location>
</feature>
<evidence type="ECO:0000313" key="10">
    <source>
        <dbReference type="EMBL" id="SPM43609.1"/>
    </source>
</evidence>
<evidence type="ECO:0000256" key="5">
    <source>
        <dbReference type="ARBA" id="ARBA00022777"/>
    </source>
</evidence>
<dbReference type="Pfam" id="PF00069">
    <property type="entry name" value="Pkinase"/>
    <property type="match status" value="1"/>
</dbReference>
<feature type="compositionally biased region" description="Polar residues" evidence="7">
    <location>
        <begin position="278"/>
        <end position="288"/>
    </location>
</feature>
<evidence type="ECO:0000313" key="11">
    <source>
        <dbReference type="Proteomes" id="UP000240424"/>
    </source>
</evidence>
<dbReference type="Gene3D" id="1.10.510.10">
    <property type="entry name" value="Transferase(Phosphotransferase) domain 1"/>
    <property type="match status" value="1"/>
</dbReference>
<dbReference type="SUPFAM" id="SSF56112">
    <property type="entry name" value="Protein kinase-like (PK-like)"/>
    <property type="match status" value="1"/>
</dbReference>
<protein>
    <recommendedName>
        <fullName evidence="1">non-specific serine/threonine protein kinase</fullName>
        <ecNumber evidence="1">2.7.11.1</ecNumber>
    </recommendedName>
</protein>
<reference evidence="10 11" key="1">
    <citation type="submission" date="2017-01" db="EMBL/GenBank/DDBJ databases">
        <authorList>
            <consortium name="Urmite Genomes"/>
        </authorList>
    </citation>
    <scope>NUCLEOTIDE SEQUENCE [LARGE SCALE GENOMIC DNA]</scope>
    <source>
        <strain evidence="10 11">AB215</strain>
    </source>
</reference>
<feature type="transmembrane region" description="Helical" evidence="8">
    <location>
        <begin position="304"/>
        <end position="324"/>
    </location>
</feature>
<gene>
    <name evidence="10" type="ORF">MNAB215_5835</name>
</gene>
<keyword evidence="6" id="KW-0067">ATP-binding</keyword>
<evidence type="ECO:0000256" key="7">
    <source>
        <dbReference type="SAM" id="MobiDB-lite"/>
    </source>
</evidence>
<feature type="domain" description="Protein kinase" evidence="9">
    <location>
        <begin position="1"/>
        <end position="254"/>
    </location>
</feature>
<keyword evidence="3" id="KW-0808">Transferase</keyword>
<dbReference type="SMART" id="SM00220">
    <property type="entry name" value="S_TKc"/>
    <property type="match status" value="1"/>
</dbReference>
<dbReference type="InterPro" id="IPR008271">
    <property type="entry name" value="Ser/Thr_kinase_AS"/>
</dbReference>
<keyword evidence="8" id="KW-1133">Transmembrane helix</keyword>
<keyword evidence="5" id="KW-0418">Kinase</keyword>
<keyword evidence="8" id="KW-0472">Membrane</keyword>
<dbReference type="EC" id="2.7.11.1" evidence="1"/>
<dbReference type="PROSITE" id="PS50011">
    <property type="entry name" value="PROTEIN_KINASE_DOM"/>
    <property type="match status" value="1"/>
</dbReference>
<feature type="region of interest" description="Disordered" evidence="7">
    <location>
        <begin position="332"/>
        <end position="360"/>
    </location>
</feature>
<dbReference type="PROSITE" id="PS00108">
    <property type="entry name" value="PROTEIN_KINASE_ST"/>
    <property type="match status" value="1"/>
</dbReference>
<dbReference type="PANTHER" id="PTHR43289:SF6">
    <property type="entry name" value="SERINE_THREONINE-PROTEIN KINASE NEKL-3"/>
    <property type="match status" value="1"/>
</dbReference>
<dbReference type="CDD" id="cd14014">
    <property type="entry name" value="STKc_PknB_like"/>
    <property type="match status" value="1"/>
</dbReference>
<keyword evidence="4" id="KW-0547">Nucleotide-binding</keyword>
<keyword evidence="11" id="KW-1185">Reference proteome</keyword>
<dbReference type="STRING" id="1841861.GCA_900157365_04154"/>
<keyword evidence="2" id="KW-0723">Serine/threonine-protein kinase</keyword>
<feature type="compositionally biased region" description="Low complexity" evidence="7">
    <location>
        <begin position="265"/>
        <end position="275"/>
    </location>
</feature>
<dbReference type="GO" id="GO:0005524">
    <property type="term" value="F:ATP binding"/>
    <property type="evidence" value="ECO:0007669"/>
    <property type="project" value="UniProtKB-KW"/>
</dbReference>
<dbReference type="Gene3D" id="3.30.200.20">
    <property type="entry name" value="Phosphorylase Kinase, domain 1"/>
    <property type="match status" value="1"/>
</dbReference>
<name>A0A2U3PIQ8_9MYCO</name>
<evidence type="ECO:0000256" key="2">
    <source>
        <dbReference type="ARBA" id="ARBA00022527"/>
    </source>
</evidence>
<organism evidence="10 11">
    <name type="scientific">Mycobacterium numidiamassiliense</name>
    <dbReference type="NCBI Taxonomy" id="1841861"/>
    <lineage>
        <taxon>Bacteria</taxon>
        <taxon>Bacillati</taxon>
        <taxon>Actinomycetota</taxon>
        <taxon>Actinomycetes</taxon>
        <taxon>Mycobacteriales</taxon>
        <taxon>Mycobacteriaceae</taxon>
        <taxon>Mycobacterium</taxon>
    </lineage>
</organism>
<dbReference type="PANTHER" id="PTHR43289">
    <property type="entry name" value="MITOGEN-ACTIVATED PROTEIN KINASE KINASE KINASE 20-RELATED"/>
    <property type="match status" value="1"/>
</dbReference>
<evidence type="ECO:0000256" key="4">
    <source>
        <dbReference type="ARBA" id="ARBA00022741"/>
    </source>
</evidence>
<dbReference type="InterPro" id="IPR011009">
    <property type="entry name" value="Kinase-like_dom_sf"/>
</dbReference>
<dbReference type="Proteomes" id="UP000240424">
    <property type="component" value="Unassembled WGS sequence"/>
</dbReference>
<sequence length="531" mass="58020">MGEVYLAQHPRLPRQDALKILPAEVSADGEFRERFLREADLASTLFHPHIVGVHDRGEFDGQMWISMDYIDGTDAAQLLRTRYPVGMPEHEVAEIITAIAGALDYAHKRGLLHRDVKPANIMLTHRDDEGKQRILLSDFGIARGVDDISGLTTTNMTVGTVAYTAPEQLLGEQIDGRADQYALAATAYHLLTGSQLYPHSNPAVVISRHLNAPVPALSDTRPELGRLDPVLAAGLAKDPADRFTRCVDFAHASAEQAEIPRRARAAPTAPARLAPKQTPRNSIQSRSKQGVVEPRLPGGPRRRWGIPAAAVVALLLVGAVALVWQPWQQRPLTTPPSTRVESPPAPSPHLPAQHPRQRRSLPQWRLSTANLPTVTLKCRRCLHRATSPTSSLATHRQRRSTPAFTVVHLPLPVPACVGRPMRELCCVAMIPGTGSFIAWPTRIRCRLCSRRRRRCRLGCFWMTALNAAYAMGALGVAEMTACTPPTVAAPARTSLSSKGPPCRPSTVLTPCGRSKSVHSGQATSHHPRRTP</sequence>
<accession>A0A2U3PIQ8</accession>
<evidence type="ECO:0000256" key="3">
    <source>
        <dbReference type="ARBA" id="ARBA00022679"/>
    </source>
</evidence>